<feature type="region of interest" description="Disordered" evidence="1">
    <location>
        <begin position="271"/>
        <end position="293"/>
    </location>
</feature>
<keyword evidence="3" id="KW-1185">Reference proteome</keyword>
<organism evidence="2 3">
    <name type="scientific">Adiantum capillus-veneris</name>
    <name type="common">Maidenhair fern</name>
    <dbReference type="NCBI Taxonomy" id="13818"/>
    <lineage>
        <taxon>Eukaryota</taxon>
        <taxon>Viridiplantae</taxon>
        <taxon>Streptophyta</taxon>
        <taxon>Embryophyta</taxon>
        <taxon>Tracheophyta</taxon>
        <taxon>Polypodiopsida</taxon>
        <taxon>Polypodiidae</taxon>
        <taxon>Polypodiales</taxon>
        <taxon>Pteridineae</taxon>
        <taxon>Pteridaceae</taxon>
        <taxon>Vittarioideae</taxon>
        <taxon>Adiantum</taxon>
    </lineage>
</organism>
<evidence type="ECO:0000313" key="3">
    <source>
        <dbReference type="Proteomes" id="UP000886520"/>
    </source>
</evidence>
<comment type="caution">
    <text evidence="2">The sequence shown here is derived from an EMBL/GenBank/DDBJ whole genome shotgun (WGS) entry which is preliminary data.</text>
</comment>
<name>A0A9D4UYK8_ADICA</name>
<dbReference type="Gene3D" id="2.40.70.10">
    <property type="entry name" value="Acid Proteases"/>
    <property type="match status" value="1"/>
</dbReference>
<gene>
    <name evidence="2" type="ORF">GOP47_0008043</name>
</gene>
<proteinExistence type="predicted"/>
<dbReference type="SUPFAM" id="SSF50630">
    <property type="entry name" value="Acid proteases"/>
    <property type="match status" value="1"/>
</dbReference>
<dbReference type="CDD" id="cd00303">
    <property type="entry name" value="retropepsin_like"/>
    <property type="match status" value="1"/>
</dbReference>
<reference evidence="2" key="1">
    <citation type="submission" date="2021-01" db="EMBL/GenBank/DDBJ databases">
        <title>Adiantum capillus-veneris genome.</title>
        <authorList>
            <person name="Fang Y."/>
            <person name="Liao Q."/>
        </authorList>
    </citation>
    <scope>NUCLEOTIDE SEQUENCE</scope>
    <source>
        <strain evidence="2">H3</strain>
        <tissue evidence="2">Leaf</tissue>
    </source>
</reference>
<dbReference type="AlphaFoldDB" id="A0A9D4UYK8"/>
<feature type="region of interest" description="Disordered" evidence="1">
    <location>
        <begin position="151"/>
        <end position="207"/>
    </location>
</feature>
<dbReference type="EMBL" id="JABFUD020000008">
    <property type="protein sequence ID" value="KAI5075978.1"/>
    <property type="molecule type" value="Genomic_DNA"/>
</dbReference>
<accession>A0A9D4UYK8</accession>
<dbReference type="InterPro" id="IPR021109">
    <property type="entry name" value="Peptidase_aspartic_dom_sf"/>
</dbReference>
<evidence type="ECO:0000256" key="1">
    <source>
        <dbReference type="SAM" id="MobiDB-lite"/>
    </source>
</evidence>
<feature type="compositionally biased region" description="Polar residues" evidence="1">
    <location>
        <begin position="276"/>
        <end position="293"/>
    </location>
</feature>
<protein>
    <submittedName>
        <fullName evidence="2">Uncharacterized protein</fullName>
    </submittedName>
</protein>
<sequence length="311" mass="35334">MYQITPFDLDDEDVDPCIPIEVTLDKVPTYVLVDSGAHYNYVTYSFFKQLIGVQLVPEFRCCEAFNNAIIITKGWAEIPLYINGLLCTHQFDVCDVQDDYSPIIFGTTWQRRYNAYLHWSGNQMYFQAKGKVSKVLFASEEEVPHRQLRENNQKFLPPPPAPVSATVQPSQPKETADAACQVNIEEPVSQPALPHTKKRPQHKSEFHSYLTQHTSKFGGQNNQIHNLHRESLANNLCGKRSHHQCPTHRQHPANIGGLQSNLLMSLLLYRKPSRSGGPSNPSQQLLNPRCQKATTRQSRLLDNCGYPKIPL</sequence>
<dbReference type="Proteomes" id="UP000886520">
    <property type="component" value="Chromosome 8"/>
</dbReference>
<evidence type="ECO:0000313" key="2">
    <source>
        <dbReference type="EMBL" id="KAI5075978.1"/>
    </source>
</evidence>